<evidence type="ECO:0000313" key="1">
    <source>
        <dbReference type="EMBL" id="KAL3537774.1"/>
    </source>
</evidence>
<keyword evidence="2" id="KW-1185">Reference proteome</keyword>
<protein>
    <recommendedName>
        <fullName evidence="3">Zinc knuckle CX2CX4HX4C domain-containing protein</fullName>
    </recommendedName>
</protein>
<gene>
    <name evidence="1" type="ORF">ACH5RR_001140</name>
</gene>
<organism evidence="1 2">
    <name type="scientific">Cinchona calisaya</name>
    <dbReference type="NCBI Taxonomy" id="153742"/>
    <lineage>
        <taxon>Eukaryota</taxon>
        <taxon>Viridiplantae</taxon>
        <taxon>Streptophyta</taxon>
        <taxon>Embryophyta</taxon>
        <taxon>Tracheophyta</taxon>
        <taxon>Spermatophyta</taxon>
        <taxon>Magnoliopsida</taxon>
        <taxon>eudicotyledons</taxon>
        <taxon>Gunneridae</taxon>
        <taxon>Pentapetalae</taxon>
        <taxon>asterids</taxon>
        <taxon>lamiids</taxon>
        <taxon>Gentianales</taxon>
        <taxon>Rubiaceae</taxon>
        <taxon>Cinchonoideae</taxon>
        <taxon>Cinchoneae</taxon>
        <taxon>Cinchona</taxon>
    </lineage>
</organism>
<sequence>MPQLLSEPHQTSFGSCMVGSGNKGRWQSIAYEEIPNYCMHCHKVGHSETACLVKNRKELMRMETSPRSKNATPMFKKYSPRNKNGFQNQLKLNPAYYPPRSPVVRGMNHLQPAIEAPGESVDTPVVETTTPAMFEDKTFEKDSLAIEDGSAESLYSLASSLELYVYKLNIDGSSLGNPGASRGGGIVPSSLGMT</sequence>
<evidence type="ECO:0000313" key="2">
    <source>
        <dbReference type="Proteomes" id="UP001630127"/>
    </source>
</evidence>
<evidence type="ECO:0008006" key="3">
    <source>
        <dbReference type="Google" id="ProtNLM"/>
    </source>
</evidence>
<accession>A0ABD3B2T5</accession>
<reference evidence="1 2" key="1">
    <citation type="submission" date="2024-11" db="EMBL/GenBank/DDBJ databases">
        <title>A near-complete genome assembly of Cinchona calisaya.</title>
        <authorList>
            <person name="Lian D.C."/>
            <person name="Zhao X.W."/>
            <person name="Wei L."/>
        </authorList>
    </citation>
    <scope>NUCLEOTIDE SEQUENCE [LARGE SCALE GENOMIC DNA]</scope>
    <source>
        <tissue evidence="1">Nenye</tissue>
    </source>
</reference>
<proteinExistence type="predicted"/>
<dbReference type="Proteomes" id="UP001630127">
    <property type="component" value="Unassembled WGS sequence"/>
</dbReference>
<dbReference type="EMBL" id="JBJUIK010000001">
    <property type="protein sequence ID" value="KAL3537774.1"/>
    <property type="molecule type" value="Genomic_DNA"/>
</dbReference>
<comment type="caution">
    <text evidence="1">The sequence shown here is derived from an EMBL/GenBank/DDBJ whole genome shotgun (WGS) entry which is preliminary data.</text>
</comment>
<dbReference type="AlphaFoldDB" id="A0ABD3B2T5"/>
<name>A0ABD3B2T5_9GENT</name>